<feature type="compositionally biased region" description="Low complexity" evidence="1">
    <location>
        <begin position="66"/>
        <end position="80"/>
    </location>
</feature>
<accession>A0A2S3HV68</accession>
<feature type="region of interest" description="Disordered" evidence="1">
    <location>
        <begin position="66"/>
        <end position="85"/>
    </location>
</feature>
<evidence type="ECO:0000256" key="1">
    <source>
        <dbReference type="SAM" id="MobiDB-lite"/>
    </source>
</evidence>
<protein>
    <submittedName>
        <fullName evidence="2">Uncharacterized protein</fullName>
    </submittedName>
</protein>
<dbReference type="EMBL" id="CM008050">
    <property type="protein sequence ID" value="PAN30540.1"/>
    <property type="molecule type" value="Genomic_DNA"/>
</dbReference>
<dbReference type="Proteomes" id="UP000243499">
    <property type="component" value="Chromosome 5"/>
</dbReference>
<proteinExistence type="predicted"/>
<feature type="region of interest" description="Disordered" evidence="1">
    <location>
        <begin position="1"/>
        <end position="53"/>
    </location>
</feature>
<reference evidence="2" key="1">
    <citation type="submission" date="2018-04" db="EMBL/GenBank/DDBJ databases">
        <title>WGS assembly of Panicum hallii.</title>
        <authorList>
            <person name="Lovell J."/>
            <person name="Jenkins J."/>
            <person name="Lowry D."/>
            <person name="Mamidi S."/>
            <person name="Sreedasyam A."/>
            <person name="Weng X."/>
            <person name="Barry K."/>
            <person name="Bonette J."/>
            <person name="Campitelli B."/>
            <person name="Daum C."/>
            <person name="Gordon S."/>
            <person name="Gould B."/>
            <person name="Lipzen A."/>
            <person name="Macqueen A."/>
            <person name="Palacio-Mejia J."/>
            <person name="Plott C."/>
            <person name="Shakirov E."/>
            <person name="Shu S."/>
            <person name="Yoshinaga Y."/>
            <person name="Zane M."/>
            <person name="Rokhsar D."/>
            <person name="Grimwood J."/>
            <person name="Schmutz J."/>
            <person name="Juenger T."/>
        </authorList>
    </citation>
    <scope>NUCLEOTIDE SEQUENCE [LARGE SCALE GENOMIC DNA]</scope>
    <source>
        <strain evidence="2">FIL2</strain>
    </source>
</reference>
<name>A0A2S3HV68_9POAL</name>
<dbReference type="Gramene" id="PAN30540">
    <property type="protein sequence ID" value="PAN30540"/>
    <property type="gene ID" value="PAHAL_5G291600"/>
</dbReference>
<organism evidence="2">
    <name type="scientific">Panicum hallii</name>
    <dbReference type="NCBI Taxonomy" id="206008"/>
    <lineage>
        <taxon>Eukaryota</taxon>
        <taxon>Viridiplantae</taxon>
        <taxon>Streptophyta</taxon>
        <taxon>Embryophyta</taxon>
        <taxon>Tracheophyta</taxon>
        <taxon>Spermatophyta</taxon>
        <taxon>Magnoliopsida</taxon>
        <taxon>Liliopsida</taxon>
        <taxon>Poales</taxon>
        <taxon>Poaceae</taxon>
        <taxon>PACMAD clade</taxon>
        <taxon>Panicoideae</taxon>
        <taxon>Panicodae</taxon>
        <taxon>Paniceae</taxon>
        <taxon>Panicinae</taxon>
        <taxon>Panicum</taxon>
        <taxon>Panicum sect. Panicum</taxon>
    </lineage>
</organism>
<feature type="compositionally biased region" description="Low complexity" evidence="1">
    <location>
        <begin position="9"/>
        <end position="25"/>
    </location>
</feature>
<evidence type="ECO:0000313" key="2">
    <source>
        <dbReference type="EMBL" id="PAN30540.1"/>
    </source>
</evidence>
<feature type="compositionally biased region" description="Polar residues" evidence="1">
    <location>
        <begin position="26"/>
        <end position="46"/>
    </location>
</feature>
<gene>
    <name evidence="2" type="ORF">PAHAL_5G291600</name>
</gene>
<dbReference type="AlphaFoldDB" id="A0A2S3HV68"/>
<sequence>MLPGHRELTTATRPSPRTATFATTAMRPSSDSPRISTSRVTSSKLTATARAPPGCSAILASRAMVSMARSSPPAAPAGEPSSRHRPAVHVLALEQPIQVHQRVLAAAPGRTR</sequence>